<keyword evidence="3" id="KW-1185">Reference proteome</keyword>
<dbReference type="InterPro" id="IPR027372">
    <property type="entry name" value="Phytase-like_dom"/>
</dbReference>
<evidence type="ECO:0000313" key="2">
    <source>
        <dbReference type="EMBL" id="MCT7969285.1"/>
    </source>
</evidence>
<name>A0ABT2MZ64_9CYAN</name>
<dbReference type="PANTHER" id="PTHR37957:SF1">
    <property type="entry name" value="PHYTASE-LIKE DOMAIN-CONTAINING PROTEIN"/>
    <property type="match status" value="1"/>
</dbReference>
<evidence type="ECO:0000313" key="3">
    <source>
        <dbReference type="Proteomes" id="UP001525890"/>
    </source>
</evidence>
<proteinExistence type="predicted"/>
<reference evidence="2 3" key="1">
    <citation type="journal article" date="2022" name="Front. Microbiol.">
        <title>High genomic differentiation and limited gene flow indicate recent cryptic speciation within the genus Laspinema (cyanobacteria).</title>
        <authorList>
            <person name="Stanojkovic A."/>
            <person name="Skoupy S."/>
            <person name="Skaloud P."/>
            <person name="Dvorak P."/>
        </authorList>
    </citation>
    <scope>NUCLEOTIDE SEQUENCE [LARGE SCALE GENOMIC DNA]</scope>
    <source>
        <strain evidence="2 3">D2a</strain>
    </source>
</reference>
<comment type="caution">
    <text evidence="2">The sequence shown here is derived from an EMBL/GenBank/DDBJ whole genome shotgun (WGS) entry which is preliminary data.</text>
</comment>
<sequence length="384" mass="42559">MIFAKINPILWVTLGLSCTFGMGCQPQTLPETVASPSKPTISNSASVINSPIEYLGEFKIPTGFIFQNTPLGGLSGITYDAQRNLYYALSDDRAIQGPARFYNVEIELNPLVVTPIGVTPLVDKSSRPFPTYTVDPEGIALTRRDTLFISSEGDVERNIQPFIKEFSREGKELQSLPIPDKFIAQNGQGIRDNQAFESLTLSPSEQFLYTAPETALVQDGEPANLEKGTPVRILQYDLTRGQPAQEFYYLTEPVQTAPKSPDGLSIHSLVELLAWDETKLLSLERGFTEDVGNSVLLYEVSLEGATNIQPMESLKDVDIQNIQLAQKRLLLDLRTLEIPLDNLEGMTFGPKLADGRRSLILVSDNNFNPLQVTQFLVFALTLEE</sequence>
<dbReference type="PANTHER" id="PTHR37957">
    <property type="entry name" value="BLR7070 PROTEIN"/>
    <property type="match status" value="1"/>
</dbReference>
<dbReference type="Pfam" id="PF13449">
    <property type="entry name" value="Phytase-like"/>
    <property type="match status" value="1"/>
</dbReference>
<feature type="domain" description="Phytase-like" evidence="1">
    <location>
        <begin position="69"/>
        <end position="367"/>
    </location>
</feature>
<organism evidence="2 3">
    <name type="scientific">Laspinema palackyanum D2a</name>
    <dbReference type="NCBI Taxonomy" id="2953684"/>
    <lineage>
        <taxon>Bacteria</taxon>
        <taxon>Bacillati</taxon>
        <taxon>Cyanobacteriota</taxon>
        <taxon>Cyanophyceae</taxon>
        <taxon>Oscillatoriophycideae</taxon>
        <taxon>Oscillatoriales</taxon>
        <taxon>Laspinemataceae</taxon>
        <taxon>Laspinema</taxon>
        <taxon>Laspinema palackyanum</taxon>
    </lineage>
</organism>
<gene>
    <name evidence="2" type="ORF">NG799_23495</name>
</gene>
<evidence type="ECO:0000259" key="1">
    <source>
        <dbReference type="Pfam" id="PF13449"/>
    </source>
</evidence>
<dbReference type="EMBL" id="JAMXFF010000046">
    <property type="protein sequence ID" value="MCT7969285.1"/>
    <property type="molecule type" value="Genomic_DNA"/>
</dbReference>
<dbReference type="RefSeq" id="WP_368008758.1">
    <property type="nucleotide sequence ID" value="NZ_JAMXFF010000046.1"/>
</dbReference>
<protein>
    <submittedName>
        <fullName evidence="2">Esterase-like activity of phytase family protein</fullName>
    </submittedName>
</protein>
<dbReference type="Proteomes" id="UP001525890">
    <property type="component" value="Unassembled WGS sequence"/>
</dbReference>
<dbReference type="PROSITE" id="PS51257">
    <property type="entry name" value="PROKAR_LIPOPROTEIN"/>
    <property type="match status" value="1"/>
</dbReference>
<accession>A0ABT2MZ64</accession>